<organism evidence="1 2">
    <name type="scientific">Colletotrichum lupini</name>
    <dbReference type="NCBI Taxonomy" id="145971"/>
    <lineage>
        <taxon>Eukaryota</taxon>
        <taxon>Fungi</taxon>
        <taxon>Dikarya</taxon>
        <taxon>Ascomycota</taxon>
        <taxon>Pezizomycotina</taxon>
        <taxon>Sordariomycetes</taxon>
        <taxon>Hypocreomycetidae</taxon>
        <taxon>Glomerellales</taxon>
        <taxon>Glomerellaceae</taxon>
        <taxon>Colletotrichum</taxon>
        <taxon>Colletotrichum acutatum species complex</taxon>
    </lineage>
</organism>
<reference evidence="1" key="1">
    <citation type="journal article" date="2021" name="Mol. Plant Microbe Interact.">
        <title>Complete Genome Sequence of the Plant-Pathogenic Fungus Colletotrichum lupini.</title>
        <authorList>
            <person name="Baroncelli R."/>
            <person name="Pensec F."/>
            <person name="Da Lio D."/>
            <person name="Boufleur T."/>
            <person name="Vicente I."/>
            <person name="Sarrocco S."/>
            <person name="Picot A."/>
            <person name="Baraldi E."/>
            <person name="Sukno S."/>
            <person name="Thon M."/>
            <person name="Le Floch G."/>
        </authorList>
    </citation>
    <scope>NUCLEOTIDE SEQUENCE</scope>
    <source>
        <strain evidence="1">IMI 504893</strain>
    </source>
</reference>
<name>A0A9Q8T8A3_9PEZI</name>
<evidence type="ECO:0000313" key="1">
    <source>
        <dbReference type="EMBL" id="UQC91084.1"/>
    </source>
</evidence>
<dbReference type="Proteomes" id="UP000830671">
    <property type="component" value="Chromosome 9"/>
</dbReference>
<keyword evidence="2" id="KW-1185">Reference proteome</keyword>
<proteinExistence type="predicted"/>
<dbReference type="AlphaFoldDB" id="A0A9Q8T8A3"/>
<evidence type="ECO:0000313" key="2">
    <source>
        <dbReference type="Proteomes" id="UP000830671"/>
    </source>
</evidence>
<dbReference type="RefSeq" id="XP_049152683.1">
    <property type="nucleotide sequence ID" value="XM_049295536.1"/>
</dbReference>
<dbReference type="EMBL" id="CP019481">
    <property type="protein sequence ID" value="UQC91084.1"/>
    <property type="molecule type" value="Genomic_DNA"/>
</dbReference>
<sequence length="78" mass="8755">MPIPTVPLPCSIQAVRKTTQIEVADQGRENLSHLSTTLRTQKDRQRLILHLLYYIEILQCVKATVELIGDGLGFPPES</sequence>
<accession>A0A9Q8T8A3</accession>
<dbReference type="GeneID" id="73350546"/>
<gene>
    <name evidence="1" type="ORF">CLUP02_16618</name>
</gene>
<dbReference type="KEGG" id="clup:CLUP02_16618"/>
<protein>
    <submittedName>
        <fullName evidence="1">Uncharacterized protein</fullName>
    </submittedName>
</protein>